<feature type="region of interest" description="Disordered" evidence="5">
    <location>
        <begin position="365"/>
        <end position="389"/>
    </location>
</feature>
<dbReference type="Proteomes" id="UP000501705">
    <property type="component" value="Chromosome"/>
</dbReference>
<evidence type="ECO:0000256" key="4">
    <source>
        <dbReference type="SAM" id="Coils"/>
    </source>
</evidence>
<dbReference type="RefSeq" id="WP_167465107.1">
    <property type="nucleotide sequence ID" value="NZ_CP046171.1"/>
</dbReference>
<dbReference type="Pfam" id="PF13558">
    <property type="entry name" value="SbcC_Walker_B"/>
    <property type="match status" value="1"/>
</dbReference>
<comment type="similarity">
    <text evidence="1">Belongs to the SMC family. SbcC subfamily.</text>
</comment>
<dbReference type="PANTHER" id="PTHR32114:SF2">
    <property type="entry name" value="ABC TRANSPORTER ABCH.3"/>
    <property type="match status" value="1"/>
</dbReference>
<feature type="domain" description="Rad50/SbcC-type AAA" evidence="6">
    <location>
        <begin position="5"/>
        <end position="181"/>
    </location>
</feature>
<dbReference type="PANTHER" id="PTHR32114">
    <property type="entry name" value="ABC TRANSPORTER ABCH.3"/>
    <property type="match status" value="1"/>
</dbReference>
<evidence type="ECO:0000256" key="3">
    <source>
        <dbReference type="ARBA" id="ARBA00013368"/>
    </source>
</evidence>
<feature type="compositionally biased region" description="Basic and acidic residues" evidence="5">
    <location>
        <begin position="373"/>
        <end position="389"/>
    </location>
</feature>
<dbReference type="InterPro" id="IPR038729">
    <property type="entry name" value="Rad50/SbcC_AAA"/>
</dbReference>
<sequence>MRLHRLEMTAFGPFAETTVIDFDALGADGLFLLHGQTGAGKTTVLDAIAFALYGKVPGARGESKRLHSDHAPDETPPQVVLEVTLGGRRLRLTRIPEFERPKRRGTGMRTDPAKATLTWLDGRGENLSRIPDIGDEIIRLLGMSADQFFQVVLLPQGDFARFLRAENEDREKLLEKLFDTERFGSAEQWLADKRRASAADLEARKQGIDRLIAKVGVAAGVSATETVGPLEAVGWSQDLLAAARTDLTGTAAETERCQQESARVQGMAEEQRRLHGLRRRMAAAHAQLEQYTAAADRRGALRAELDAARRAEPVVAAIDEARDAVMLMRATENETGNAASRLATRLLEPGASDLGGAELIDVGDQQAAASSDPDSRGVEGDRAPSVRDDADIDAAIRRWSAQIGGLDEVRADATAATRLGTELTALRAESSTLTARLAELTKRRDQLPGTLAALDVRLREATSAAATLPTLTAECERLQAAAGAAVELASRKTDLDHARIEFETARAAHNDAKERVLDLRERRLAGMAAELAGGLVDGLPCAVCGSAAHPAPARPTADAVSKDAEDAAVSAERAAEDARDRVQARITGLEREIEALIARGGDADRVELAAALRAATDRYEDTAELAATAEALSADLTRLRTDETRLHDELRAAESRRSTVAAHIVAADTRLAELTERLRVAAGADETIDRRRARLTALVADATALREARAAAVAAREKVAVIADRVESLARAAGFVPDGEIPAPDEHVARLTAYARVVNAASRTPQRQQEIDAELAAADNARAHAQAVLAEPEIQDAAAREPGDLAEVEALVDAARTRLNAAVAAHAEANRRVSQLEDLGGQLWAAVDRIAPLQRTHDELAGLAEVVAGRGANNRRMSLRSYVLAARLEEVAQAGSVRLRRMSGGRYEFVHSDKAGPRGRRGGLGLDIRDDYTGAIRPAKTLSGGETFMAALSLALGLADTVAAESGGLVLDTLFIDEGFGGLDADTLDAVMGVLDELRAGGRVVGVVSHVDEMRQRIPSRLHVRRGRAGSRLEATVA</sequence>
<protein>
    <recommendedName>
        <fullName evidence="3">Nuclease SbcCD subunit C</fullName>
    </recommendedName>
</protein>
<evidence type="ECO:0000256" key="1">
    <source>
        <dbReference type="ARBA" id="ARBA00006930"/>
    </source>
</evidence>
<reference evidence="7 8" key="1">
    <citation type="journal article" date="2019" name="ACS Chem. Biol.">
        <title>Identification and Mobilization of a Cryptic Antibiotic Biosynthesis Gene Locus from a Human-Pathogenic Nocardia Isolate.</title>
        <authorList>
            <person name="Herisse M."/>
            <person name="Ishida K."/>
            <person name="Porter J.L."/>
            <person name="Howden B."/>
            <person name="Hertweck C."/>
            <person name="Stinear T.P."/>
            <person name="Pidot S.J."/>
        </authorList>
    </citation>
    <scope>NUCLEOTIDE SEQUENCE [LARGE SCALE GENOMIC DNA]</scope>
    <source>
        <strain evidence="7 8">AUSMDU00024985</strain>
    </source>
</reference>
<feature type="coiled-coil region" evidence="4">
    <location>
        <begin position="267"/>
        <end position="294"/>
    </location>
</feature>
<evidence type="ECO:0000313" key="8">
    <source>
        <dbReference type="Proteomes" id="UP000501705"/>
    </source>
</evidence>
<name>A0A6G9XYP2_NOCBR</name>
<accession>A0A6G9XYP2</accession>
<proteinExistence type="inferred from homology"/>
<dbReference type="SUPFAM" id="SSF52540">
    <property type="entry name" value="P-loop containing nucleoside triphosphate hydrolases"/>
    <property type="match status" value="1"/>
</dbReference>
<organism evidence="7 8">
    <name type="scientific">Nocardia brasiliensis</name>
    <dbReference type="NCBI Taxonomy" id="37326"/>
    <lineage>
        <taxon>Bacteria</taxon>
        <taxon>Bacillati</taxon>
        <taxon>Actinomycetota</taxon>
        <taxon>Actinomycetes</taxon>
        <taxon>Mycobacteriales</taxon>
        <taxon>Nocardiaceae</taxon>
        <taxon>Nocardia</taxon>
    </lineage>
</organism>
<dbReference type="AlphaFoldDB" id="A0A6G9XYP2"/>
<evidence type="ECO:0000313" key="7">
    <source>
        <dbReference type="EMBL" id="QIS06058.1"/>
    </source>
</evidence>
<dbReference type="Gene3D" id="3.40.50.300">
    <property type="entry name" value="P-loop containing nucleotide triphosphate hydrolases"/>
    <property type="match status" value="2"/>
</dbReference>
<dbReference type="InterPro" id="IPR027417">
    <property type="entry name" value="P-loop_NTPase"/>
</dbReference>
<keyword evidence="4" id="KW-0175">Coiled coil</keyword>
<dbReference type="GO" id="GO:0016887">
    <property type="term" value="F:ATP hydrolysis activity"/>
    <property type="evidence" value="ECO:0007669"/>
    <property type="project" value="InterPro"/>
</dbReference>
<evidence type="ECO:0000256" key="2">
    <source>
        <dbReference type="ARBA" id="ARBA00011322"/>
    </source>
</evidence>
<evidence type="ECO:0000256" key="5">
    <source>
        <dbReference type="SAM" id="MobiDB-lite"/>
    </source>
</evidence>
<dbReference type="EMBL" id="CP046171">
    <property type="protein sequence ID" value="QIS06058.1"/>
    <property type="molecule type" value="Genomic_DNA"/>
</dbReference>
<feature type="region of interest" description="Disordered" evidence="5">
    <location>
        <begin position="551"/>
        <end position="576"/>
    </location>
</feature>
<dbReference type="GO" id="GO:0006302">
    <property type="term" value="P:double-strand break repair"/>
    <property type="evidence" value="ECO:0007669"/>
    <property type="project" value="InterPro"/>
</dbReference>
<gene>
    <name evidence="7" type="ORF">F5X71_30470</name>
</gene>
<comment type="subunit">
    <text evidence="2">Heterodimer of SbcC and SbcD.</text>
</comment>
<evidence type="ECO:0000259" key="6">
    <source>
        <dbReference type="Pfam" id="PF13476"/>
    </source>
</evidence>
<dbReference type="Pfam" id="PF13476">
    <property type="entry name" value="AAA_23"/>
    <property type="match status" value="1"/>
</dbReference>
<feature type="coiled-coil region" evidence="4">
    <location>
        <begin position="495"/>
        <end position="522"/>
    </location>
</feature>